<keyword evidence="6 11" id="KW-0798">TonB box</keyword>
<feature type="domain" description="TonB-dependent receptor-like beta-barrel" evidence="13">
    <location>
        <begin position="404"/>
        <end position="964"/>
    </location>
</feature>
<feature type="chain" id="PRO_5010360459" evidence="12">
    <location>
        <begin position="38"/>
        <end position="1006"/>
    </location>
</feature>
<dbReference type="RefSeq" id="WP_082714440.1">
    <property type="nucleotide sequence ID" value="NZ_FNAK01000003.1"/>
</dbReference>
<accession>A0A1G6Y0N5</accession>
<dbReference type="PROSITE" id="PS52016">
    <property type="entry name" value="TONB_DEPENDENT_REC_3"/>
    <property type="match status" value="1"/>
</dbReference>
<dbReference type="AlphaFoldDB" id="A0A1G6Y0N5"/>
<evidence type="ECO:0000259" key="14">
    <source>
        <dbReference type="Pfam" id="PF07715"/>
    </source>
</evidence>
<dbReference type="Pfam" id="PF07715">
    <property type="entry name" value="Plug"/>
    <property type="match status" value="1"/>
</dbReference>
<dbReference type="EMBL" id="FNAK01000003">
    <property type="protein sequence ID" value="SDD83277.1"/>
    <property type="molecule type" value="Genomic_DNA"/>
</dbReference>
<dbReference type="Gene3D" id="2.40.170.20">
    <property type="entry name" value="TonB-dependent receptor, beta-barrel domain"/>
    <property type="match status" value="1"/>
</dbReference>
<dbReference type="GO" id="GO:0009279">
    <property type="term" value="C:cell outer membrane"/>
    <property type="evidence" value="ECO:0007669"/>
    <property type="project" value="UniProtKB-SubCell"/>
</dbReference>
<keyword evidence="16" id="KW-1185">Reference proteome</keyword>
<dbReference type="PROSITE" id="PS01156">
    <property type="entry name" value="TONB_DEPENDENT_REC_2"/>
    <property type="match status" value="1"/>
</dbReference>
<keyword evidence="3 9" id="KW-1134">Transmembrane beta strand</keyword>
<name>A0A1G6Y0N5_9PROT</name>
<dbReference type="InterPro" id="IPR039426">
    <property type="entry name" value="TonB-dep_rcpt-like"/>
</dbReference>
<evidence type="ECO:0000256" key="5">
    <source>
        <dbReference type="ARBA" id="ARBA00022729"/>
    </source>
</evidence>
<evidence type="ECO:0000256" key="1">
    <source>
        <dbReference type="ARBA" id="ARBA00004571"/>
    </source>
</evidence>
<comment type="similarity">
    <text evidence="9 11">Belongs to the TonB-dependent receptor family.</text>
</comment>
<evidence type="ECO:0000256" key="8">
    <source>
        <dbReference type="ARBA" id="ARBA00023237"/>
    </source>
</evidence>
<evidence type="ECO:0000259" key="13">
    <source>
        <dbReference type="Pfam" id="PF00593"/>
    </source>
</evidence>
<keyword evidence="8 9" id="KW-0998">Cell outer membrane</keyword>
<dbReference type="InterPro" id="IPR000531">
    <property type="entry name" value="Beta-barrel_TonB"/>
</dbReference>
<dbReference type="SUPFAM" id="SSF56935">
    <property type="entry name" value="Porins"/>
    <property type="match status" value="1"/>
</dbReference>
<keyword evidence="15" id="KW-0675">Receptor</keyword>
<evidence type="ECO:0000256" key="12">
    <source>
        <dbReference type="SAM" id="SignalP"/>
    </source>
</evidence>
<evidence type="ECO:0000256" key="3">
    <source>
        <dbReference type="ARBA" id="ARBA00022452"/>
    </source>
</evidence>
<keyword evidence="4 9" id="KW-0812">Transmembrane</keyword>
<evidence type="ECO:0000256" key="6">
    <source>
        <dbReference type="ARBA" id="ARBA00023077"/>
    </source>
</evidence>
<evidence type="ECO:0000256" key="9">
    <source>
        <dbReference type="PROSITE-ProRule" id="PRU01360"/>
    </source>
</evidence>
<evidence type="ECO:0000313" key="16">
    <source>
        <dbReference type="Proteomes" id="UP000183685"/>
    </source>
</evidence>
<feature type="short sequence motif" description="TonB C-terminal box" evidence="10">
    <location>
        <begin position="989"/>
        <end position="1006"/>
    </location>
</feature>
<dbReference type="InterPro" id="IPR036942">
    <property type="entry name" value="Beta-barrel_TonB_sf"/>
</dbReference>
<keyword evidence="5 12" id="KW-0732">Signal</keyword>
<evidence type="ECO:0000256" key="11">
    <source>
        <dbReference type="RuleBase" id="RU003357"/>
    </source>
</evidence>
<dbReference type="Gene3D" id="2.170.130.10">
    <property type="entry name" value="TonB-dependent receptor, plug domain"/>
    <property type="match status" value="1"/>
</dbReference>
<reference evidence="15 16" key="1">
    <citation type="submission" date="2016-10" db="EMBL/GenBank/DDBJ databases">
        <authorList>
            <person name="de Groot N.N."/>
        </authorList>
    </citation>
    <scope>NUCLEOTIDE SEQUENCE [LARGE SCALE GENOMIC DNA]</scope>
    <source>
        <strain evidence="15 16">CGMCC 1.9109</strain>
    </source>
</reference>
<dbReference type="InterPro" id="IPR010917">
    <property type="entry name" value="TonB_rcpt_CS"/>
</dbReference>
<keyword evidence="2 9" id="KW-0813">Transport</keyword>
<evidence type="ECO:0000256" key="2">
    <source>
        <dbReference type="ARBA" id="ARBA00022448"/>
    </source>
</evidence>
<evidence type="ECO:0000256" key="10">
    <source>
        <dbReference type="PROSITE-ProRule" id="PRU10144"/>
    </source>
</evidence>
<dbReference type="InterPro" id="IPR037066">
    <property type="entry name" value="Plug_dom_sf"/>
</dbReference>
<evidence type="ECO:0000256" key="4">
    <source>
        <dbReference type="ARBA" id="ARBA00022692"/>
    </source>
</evidence>
<gene>
    <name evidence="15" type="ORF">SAMN04488071_1417</name>
</gene>
<feature type="domain" description="TonB-dependent receptor plug" evidence="14">
    <location>
        <begin position="67"/>
        <end position="174"/>
    </location>
</feature>
<evidence type="ECO:0000256" key="7">
    <source>
        <dbReference type="ARBA" id="ARBA00023136"/>
    </source>
</evidence>
<organism evidence="15 16">
    <name type="scientific">Kordiimonas lacus</name>
    <dbReference type="NCBI Taxonomy" id="637679"/>
    <lineage>
        <taxon>Bacteria</taxon>
        <taxon>Pseudomonadati</taxon>
        <taxon>Pseudomonadota</taxon>
        <taxon>Alphaproteobacteria</taxon>
        <taxon>Kordiimonadales</taxon>
        <taxon>Kordiimonadaceae</taxon>
        <taxon>Kordiimonas</taxon>
    </lineage>
</organism>
<dbReference type="InterPro" id="IPR012910">
    <property type="entry name" value="Plug_dom"/>
</dbReference>
<protein>
    <submittedName>
        <fullName evidence="15">Outer membrane cobalamin receptor protein</fullName>
    </submittedName>
</protein>
<dbReference type="STRING" id="637679.GCA_001550055_01098"/>
<dbReference type="PANTHER" id="PTHR47234:SF2">
    <property type="entry name" value="TONB-DEPENDENT RECEPTOR"/>
    <property type="match status" value="1"/>
</dbReference>
<keyword evidence="7 9" id="KW-0472">Membrane</keyword>
<proteinExistence type="inferred from homology"/>
<evidence type="ECO:0000313" key="15">
    <source>
        <dbReference type="EMBL" id="SDD83277.1"/>
    </source>
</evidence>
<dbReference type="CDD" id="cd01347">
    <property type="entry name" value="ligand_gated_channel"/>
    <property type="match status" value="1"/>
</dbReference>
<sequence>MATTFGPDRLKGARSKLLGGTATALALMTMGAGTVYAQDADADTDDVNLEEIVVTGSLIRNPNLTRSAPVSVVSTDEMDYQQAGVAEELLREIPGMVPSIGAQVNNGNGGFSYVNLRGIGSNRNVVLLDGRRLSPSELQGRTDLNNIPLAIVDRVDVLTGGASTTYGADAVGGVTNFITKKNFHGVEANVAYGTTEKGDGDTKRYEITVGTNLDDGRGNAILSVGYQKSDAVFQGDRDFSKDTLFYWDGTAGGSGLGPFNTRFGNVNPTGADNSNLPLGGVQDDRTFAAAFTPFNYAPFNTFQTPFDRYNIYASANYQISDNVEVYTRAIFSKQTVSTIIAPSGAFGDAVTVSLNHPFLSDAQRNAFCAFDTDPAAGVYTPLYTQAECDAAGAAVDDSDPNYREVNTQLRRRNVEGGPRISDFNSTWFDYQAGLRGEIGDSMNWDVYASYGQGDQTQVQKGYWMKSRFRQALLAGPNGCNDTSNGCVPADYFGPTGSITEEMNAFLAGGESNISTKFDMGQVVGSLSGEMDFTTPWASDGLNYAVGGEWRSYSASIESDLLSQSGDLGGAGGAQPNTYGGYSVYEAVAEVLLPVVQDADFAKELTFEAGIRYSNYTVDDETSPKYDTTTWKLGLSWTPIDDVTIRGTFARAVRAPNITELFAPQNTGLTNLQSDPCASVNDQGVNNGNVPTGALRDVCIAQGAPAGAIGFIPQPAAGQANGTFGGNLDLKPEKSDSWTIGIILQPEAIPGLTVTADYYNIKVEDAINAPNPGDVIAACFNNASTDNPACSAIGRSPIDGGLSGDSAVVSGLDLFTSNNGNLATDGIDFSVSYGMAITDDMQWDTRVSGNWTNSSTFQAVTGVSLDRECVGLYSANCASIQPEFSFNWRNTLSFEKFDVSLNWRHISSNQYENLGDPTDPVFSGVPQNLTEESDFGTTPAYNLFDMSVRYRVLENVTLTGTVSNLFDKEPPLTGSFIGSTGFNSGNTYPSTFDTLGRRFSIQARITF</sequence>
<feature type="signal peptide" evidence="12">
    <location>
        <begin position="1"/>
        <end position="37"/>
    </location>
</feature>
<dbReference type="Proteomes" id="UP000183685">
    <property type="component" value="Unassembled WGS sequence"/>
</dbReference>
<comment type="subcellular location">
    <subcellularLocation>
        <location evidence="1 9">Cell outer membrane</location>
        <topology evidence="1 9">Multi-pass membrane protein</topology>
    </subcellularLocation>
</comment>
<dbReference type="PANTHER" id="PTHR47234">
    <property type="match status" value="1"/>
</dbReference>
<dbReference type="Pfam" id="PF00593">
    <property type="entry name" value="TonB_dep_Rec_b-barrel"/>
    <property type="match status" value="1"/>
</dbReference>